<dbReference type="EMBL" id="CAKOFQ010006860">
    <property type="protein sequence ID" value="CAH1977508.1"/>
    <property type="molecule type" value="Genomic_DNA"/>
</dbReference>
<organism evidence="1 4">
    <name type="scientific">Acanthoscelides obtectus</name>
    <name type="common">Bean weevil</name>
    <name type="synonym">Bruchus obtectus</name>
    <dbReference type="NCBI Taxonomy" id="200917"/>
    <lineage>
        <taxon>Eukaryota</taxon>
        <taxon>Metazoa</taxon>
        <taxon>Ecdysozoa</taxon>
        <taxon>Arthropoda</taxon>
        <taxon>Hexapoda</taxon>
        <taxon>Insecta</taxon>
        <taxon>Pterygota</taxon>
        <taxon>Neoptera</taxon>
        <taxon>Endopterygota</taxon>
        <taxon>Coleoptera</taxon>
        <taxon>Polyphaga</taxon>
        <taxon>Cucujiformia</taxon>
        <taxon>Chrysomeloidea</taxon>
        <taxon>Chrysomelidae</taxon>
        <taxon>Bruchinae</taxon>
        <taxon>Bruchini</taxon>
        <taxon>Acanthoscelides</taxon>
    </lineage>
</organism>
<accession>A0A9P0KSF6</accession>
<protein>
    <submittedName>
        <fullName evidence="1">Uncharacterized protein</fullName>
    </submittedName>
</protein>
<reference evidence="1" key="1">
    <citation type="submission" date="2022-03" db="EMBL/GenBank/DDBJ databases">
        <authorList>
            <person name="Sayadi A."/>
        </authorList>
    </citation>
    <scope>NUCLEOTIDE SEQUENCE</scope>
</reference>
<keyword evidence="4" id="KW-1185">Reference proteome</keyword>
<evidence type="ECO:0000313" key="4">
    <source>
        <dbReference type="Proteomes" id="UP001152888"/>
    </source>
</evidence>
<dbReference type="EMBL" id="CAKOFQ010006900">
    <property type="protein sequence ID" value="CAH1980783.1"/>
    <property type="molecule type" value="Genomic_DNA"/>
</dbReference>
<name>A0A9P0KSF6_ACAOB</name>
<dbReference type="Proteomes" id="UP001152888">
    <property type="component" value="Unassembled WGS sequence"/>
</dbReference>
<sequence>MNGNYFRKENLKLTLLPGQSWTICIKIIFQYLPENIPTSKKLSVPFQQTITISIIICHTCELLDVSFVRCFDHFEYAKIKVLIKIKVANSKISPFLFK</sequence>
<evidence type="ECO:0000313" key="1">
    <source>
        <dbReference type="EMBL" id="CAH1977508.1"/>
    </source>
</evidence>
<dbReference type="EMBL" id="CAKOFQ010007099">
    <property type="protein sequence ID" value="CAH1990882.1"/>
    <property type="molecule type" value="Genomic_DNA"/>
</dbReference>
<evidence type="ECO:0000313" key="2">
    <source>
        <dbReference type="EMBL" id="CAH1980783.1"/>
    </source>
</evidence>
<dbReference type="AlphaFoldDB" id="A0A9P0KSF6"/>
<comment type="caution">
    <text evidence="1">The sequence shown here is derived from an EMBL/GenBank/DDBJ whole genome shotgun (WGS) entry which is preliminary data.</text>
</comment>
<evidence type="ECO:0000313" key="3">
    <source>
        <dbReference type="EMBL" id="CAH1990882.1"/>
    </source>
</evidence>
<gene>
    <name evidence="1" type="ORF">ACAOBT_LOCUS12702</name>
    <name evidence="2" type="ORF">ACAOBT_LOCUS14171</name>
    <name evidence="3" type="ORF">ACAOBT_LOCUS19934</name>
</gene>
<proteinExistence type="predicted"/>